<organism evidence="1 2">
    <name type="scientific">Acidisarcina polymorpha</name>
    <dbReference type="NCBI Taxonomy" id="2211140"/>
    <lineage>
        <taxon>Bacteria</taxon>
        <taxon>Pseudomonadati</taxon>
        <taxon>Acidobacteriota</taxon>
        <taxon>Terriglobia</taxon>
        <taxon>Terriglobales</taxon>
        <taxon>Acidobacteriaceae</taxon>
        <taxon>Acidisarcina</taxon>
    </lineage>
</organism>
<protein>
    <submittedName>
        <fullName evidence="1">Uncharacterized protein</fullName>
    </submittedName>
</protein>
<accession>A0A2Z5FYT1</accession>
<gene>
    <name evidence="1" type="ORF">ACPOL_2251</name>
</gene>
<evidence type="ECO:0000313" key="1">
    <source>
        <dbReference type="EMBL" id="AXC11575.1"/>
    </source>
</evidence>
<keyword evidence="2" id="KW-1185">Reference proteome</keyword>
<sequence length="116" mass="13029">MDHLVLRKPALKRAFVWSTKSHHFGGVFLCVKIRLSGQRFYFGSVMRNTSLLFPAFIAVLRDRECLAQSLCSGSIARSRASALECGDSISDRNLALLYCQYVSSRSSTQVILRARI</sequence>
<dbReference type="AlphaFoldDB" id="A0A2Z5FYT1"/>
<dbReference type="KEGG" id="abas:ACPOL_2251"/>
<evidence type="ECO:0000313" key="2">
    <source>
        <dbReference type="Proteomes" id="UP000253606"/>
    </source>
</evidence>
<reference evidence="1 2" key="1">
    <citation type="journal article" date="2018" name="Front. Microbiol.">
        <title>Hydrolytic Capabilities as a Key to Environmental Success: Chitinolytic and Cellulolytic Acidobacteria From Acidic Sub-arctic Soils and Boreal Peatlands.</title>
        <authorList>
            <person name="Belova S.E."/>
            <person name="Ravin N.V."/>
            <person name="Pankratov T.A."/>
            <person name="Rakitin A.L."/>
            <person name="Ivanova A.A."/>
            <person name="Beletsky A.V."/>
            <person name="Mardanov A.V."/>
            <person name="Sinninghe Damste J.S."/>
            <person name="Dedysh S.N."/>
        </authorList>
    </citation>
    <scope>NUCLEOTIDE SEQUENCE [LARGE SCALE GENOMIC DNA]</scope>
    <source>
        <strain evidence="1 2">SBC82</strain>
    </source>
</reference>
<dbReference type="Proteomes" id="UP000253606">
    <property type="component" value="Chromosome"/>
</dbReference>
<name>A0A2Z5FYT1_9BACT</name>
<proteinExistence type="predicted"/>
<dbReference type="EMBL" id="CP030840">
    <property type="protein sequence ID" value="AXC11575.1"/>
    <property type="molecule type" value="Genomic_DNA"/>
</dbReference>